<feature type="domain" description="ABC transporter" evidence="5">
    <location>
        <begin position="267"/>
        <end position="507"/>
    </location>
</feature>
<dbReference type="GO" id="GO:0005524">
    <property type="term" value="F:ATP binding"/>
    <property type="evidence" value="ECO:0007669"/>
    <property type="project" value="UniProtKB-KW"/>
</dbReference>
<organism evidence="6 7">
    <name type="scientific">Actinoalloteichus fjordicus</name>
    <dbReference type="NCBI Taxonomy" id="1612552"/>
    <lineage>
        <taxon>Bacteria</taxon>
        <taxon>Bacillati</taxon>
        <taxon>Actinomycetota</taxon>
        <taxon>Actinomycetes</taxon>
        <taxon>Pseudonocardiales</taxon>
        <taxon>Pseudonocardiaceae</taxon>
        <taxon>Actinoalloteichus</taxon>
    </lineage>
</organism>
<dbReference type="SUPFAM" id="SSF52540">
    <property type="entry name" value="P-loop containing nucleoside triphosphate hydrolases"/>
    <property type="match status" value="2"/>
</dbReference>
<dbReference type="EMBL" id="CP016076">
    <property type="protein sequence ID" value="APU15676.1"/>
    <property type="molecule type" value="Genomic_DNA"/>
</dbReference>
<dbReference type="PANTHER" id="PTHR43790">
    <property type="entry name" value="CARBOHYDRATE TRANSPORT ATP-BINDING PROTEIN MG119-RELATED"/>
    <property type="match status" value="1"/>
</dbReference>
<evidence type="ECO:0000256" key="2">
    <source>
        <dbReference type="ARBA" id="ARBA00022737"/>
    </source>
</evidence>
<dbReference type="Gene3D" id="3.40.50.300">
    <property type="entry name" value="P-loop containing nucleotide triphosphate hydrolases"/>
    <property type="match status" value="2"/>
</dbReference>
<dbReference type="PROSITE" id="PS50893">
    <property type="entry name" value="ABC_TRANSPORTER_2"/>
    <property type="match status" value="2"/>
</dbReference>
<evidence type="ECO:0000313" key="6">
    <source>
        <dbReference type="EMBL" id="APU15676.1"/>
    </source>
</evidence>
<evidence type="ECO:0000256" key="4">
    <source>
        <dbReference type="ARBA" id="ARBA00022840"/>
    </source>
</evidence>
<keyword evidence="7" id="KW-1185">Reference proteome</keyword>
<keyword evidence="2" id="KW-0677">Repeat</keyword>
<sequence length="507" mass="54296">MTHPKSTPPPGVEPPLVEAVAVHRRYGSTVALDDVGLRVVAGRSHALVGRNGAGKSTLVRLLTGLERPDTGEVRLGGRPAPPPADRDAWRRAVACVYQRPTVVPGLTVAENLFLNRQPTGRLGLVDWRRLRRAARELLDEWNVEVDVDRQVRELSIEDRQLVEIARALSFGARFIVLDEPTAQLDSAEIEQLFTRMRRLQEGGVTFLFISHHLREVYEVCQDVTVLRDARHVLTAPVDQLGRADLVAAMTGEAAELGTGLTAPRGGTEEPEVLRLTGFHGDRFAGVDLVVRAGEVVGLAGSSASGKVELAESLAGLRVAEGYLRLGGRICPTGDVPAALAAGVGCVPRDRHEQGLVPELSVAENATMTVTGRLGRAGFVSSRSRAAVAARSTEELDVHADGLDQPVASLSGGNQQKVVTARALATDPRLLVLINPTAGVDVKSKESLLDALDRVRAEGTAVVLVSDELDDLRRCDRVLVLLRGVIVAEHPAGWRDADLVSSIEGIST</sequence>
<evidence type="ECO:0000259" key="5">
    <source>
        <dbReference type="PROSITE" id="PS50893"/>
    </source>
</evidence>
<feature type="domain" description="ABC transporter" evidence="5">
    <location>
        <begin position="17"/>
        <end position="253"/>
    </location>
</feature>
<dbReference type="InterPro" id="IPR050107">
    <property type="entry name" value="ABC_carbohydrate_import_ATPase"/>
</dbReference>
<dbReference type="PANTHER" id="PTHR43790:SF9">
    <property type="entry name" value="GALACTOFURANOSE TRANSPORTER ATP-BINDING PROTEIN YTFR"/>
    <property type="match status" value="1"/>
</dbReference>
<dbReference type="RefSeq" id="WP_075741358.1">
    <property type="nucleotide sequence ID" value="NZ_CP016076.1"/>
</dbReference>
<keyword evidence="3" id="KW-0547">Nucleotide-binding</keyword>
<dbReference type="CDD" id="cd03215">
    <property type="entry name" value="ABC_Carb_Monos_II"/>
    <property type="match status" value="1"/>
</dbReference>
<dbReference type="CDD" id="cd03216">
    <property type="entry name" value="ABC_Carb_Monos_I"/>
    <property type="match status" value="1"/>
</dbReference>
<evidence type="ECO:0000313" key="7">
    <source>
        <dbReference type="Proteomes" id="UP000185511"/>
    </source>
</evidence>
<dbReference type="InterPro" id="IPR003439">
    <property type="entry name" value="ABC_transporter-like_ATP-bd"/>
</dbReference>
<dbReference type="Pfam" id="PF00005">
    <property type="entry name" value="ABC_tran"/>
    <property type="match status" value="2"/>
</dbReference>
<gene>
    <name evidence="6" type="ORF">UA74_18240</name>
</gene>
<dbReference type="GO" id="GO:0016887">
    <property type="term" value="F:ATP hydrolysis activity"/>
    <property type="evidence" value="ECO:0007669"/>
    <property type="project" value="InterPro"/>
</dbReference>
<reference evidence="7" key="1">
    <citation type="submission" date="2016-06" db="EMBL/GenBank/DDBJ databases">
        <title>Complete genome sequence of Actinoalloteichus fjordicus DSM 46855 (=ADI127-17), type strain of the new species Actinoalloteichus fjordicus.</title>
        <authorList>
            <person name="Ruckert C."/>
            <person name="Nouioui I."/>
            <person name="Willmese J."/>
            <person name="van Wezel G."/>
            <person name="Klenk H.-P."/>
            <person name="Kalinowski J."/>
            <person name="Zotchev S.B."/>
        </authorList>
    </citation>
    <scope>NUCLEOTIDE SEQUENCE [LARGE SCALE GENOMIC DNA]</scope>
    <source>
        <strain evidence="7">ADI127-7</strain>
    </source>
</reference>
<name>A0AAC9LDJ9_9PSEU</name>
<protein>
    <submittedName>
        <fullName evidence="6">Monosaccharide ABC transporter ATP-binding protein, CUT2 family</fullName>
    </submittedName>
</protein>
<evidence type="ECO:0000256" key="3">
    <source>
        <dbReference type="ARBA" id="ARBA00022741"/>
    </source>
</evidence>
<dbReference type="InterPro" id="IPR027417">
    <property type="entry name" value="P-loop_NTPase"/>
</dbReference>
<keyword evidence="1" id="KW-0813">Transport</keyword>
<proteinExistence type="predicted"/>
<dbReference type="KEGG" id="acad:UA74_18240"/>
<dbReference type="AlphaFoldDB" id="A0AAC9LDJ9"/>
<keyword evidence="4 6" id="KW-0067">ATP-binding</keyword>
<dbReference type="Proteomes" id="UP000185511">
    <property type="component" value="Chromosome"/>
</dbReference>
<dbReference type="InterPro" id="IPR003593">
    <property type="entry name" value="AAA+_ATPase"/>
</dbReference>
<accession>A0AAC9LDJ9</accession>
<dbReference type="SMART" id="SM00382">
    <property type="entry name" value="AAA"/>
    <property type="match status" value="2"/>
</dbReference>
<evidence type="ECO:0000256" key="1">
    <source>
        <dbReference type="ARBA" id="ARBA00022448"/>
    </source>
</evidence>